<organism evidence="1 2">
    <name type="scientific">Acetobacter musti</name>
    <dbReference type="NCBI Taxonomy" id="864732"/>
    <lineage>
        <taxon>Bacteria</taxon>
        <taxon>Pseudomonadati</taxon>
        <taxon>Pseudomonadota</taxon>
        <taxon>Alphaproteobacteria</taxon>
        <taxon>Acetobacterales</taxon>
        <taxon>Acetobacteraceae</taxon>
        <taxon>Acetobacter</taxon>
    </lineage>
</organism>
<evidence type="ECO:0000313" key="1">
    <source>
        <dbReference type="EMBL" id="NHN83286.1"/>
    </source>
</evidence>
<dbReference type="EMBL" id="WOTB01000001">
    <property type="protein sequence ID" value="NHN83286.1"/>
    <property type="molecule type" value="Genomic_DNA"/>
</dbReference>
<dbReference type="Gene3D" id="3.20.20.140">
    <property type="entry name" value="Metal-dependent hydrolases"/>
    <property type="match status" value="1"/>
</dbReference>
<dbReference type="SUPFAM" id="SSF51556">
    <property type="entry name" value="Metallo-dependent hydrolases"/>
    <property type="match status" value="1"/>
</dbReference>
<sequence>MCVNSRRYCLPAGQRVQLCRKTVCLISDYVLVVRGASAKGVCIGPGCDGGDANDNSNLMHCIHSACMLQYFVAAQRENPVPGPKEFLRYATSEGAGLLGRKDIGMPTDLTMVNGRIVWKDGEFPGLDEAGMAAEAEAVMKATLE</sequence>
<name>A0ABX0JLC9_9PROT</name>
<dbReference type="Proteomes" id="UP000635278">
    <property type="component" value="Unassembled WGS sequence"/>
</dbReference>
<dbReference type="InterPro" id="IPR011059">
    <property type="entry name" value="Metal-dep_hydrolase_composite"/>
</dbReference>
<evidence type="ECO:0000313" key="2">
    <source>
        <dbReference type="Proteomes" id="UP000635278"/>
    </source>
</evidence>
<keyword evidence="2" id="KW-1185">Reference proteome</keyword>
<comment type="caution">
    <text evidence="1">The sequence shown here is derived from an EMBL/GenBank/DDBJ whole genome shotgun (WGS) entry which is preliminary data.</text>
</comment>
<gene>
    <name evidence="1" type="ORF">GOB93_01345</name>
</gene>
<dbReference type="SUPFAM" id="SSF51338">
    <property type="entry name" value="Composite domain of metallo-dependent hydrolases"/>
    <property type="match status" value="1"/>
</dbReference>
<protein>
    <submittedName>
        <fullName evidence="1">Amidohydrolase family protein</fullName>
    </submittedName>
</protein>
<reference evidence="1 2" key="1">
    <citation type="journal article" date="2020" name="Int. J. Syst. Evol. Microbiol.">
        <title>Novel acetic acid bacteria from cider fermentations: Acetobacter conturbans sp. nov. and Acetobacter fallax sp. nov.</title>
        <authorList>
            <person name="Sombolestani A.S."/>
            <person name="Cleenwerck I."/>
            <person name="Cnockaert M."/>
            <person name="Borremans W."/>
            <person name="Wieme A.D."/>
            <person name="De Vuyst L."/>
            <person name="Vandamme P."/>
        </authorList>
    </citation>
    <scope>NUCLEOTIDE SEQUENCE [LARGE SCALE GENOMIC DNA]</scope>
    <source>
        <strain evidence="1 2">LMG 30640</strain>
    </source>
</reference>
<dbReference type="InterPro" id="IPR032466">
    <property type="entry name" value="Metal_Hydrolase"/>
</dbReference>
<accession>A0ABX0JLC9</accession>
<proteinExistence type="predicted"/>